<name>A0ABW8ZXI2_9BURK</name>
<dbReference type="PANTHER" id="PTHR22911:SF135">
    <property type="entry name" value="BLR4310 PROTEIN"/>
    <property type="match status" value="1"/>
</dbReference>
<feature type="domain" description="EamA" evidence="3">
    <location>
        <begin position="9"/>
        <end position="141"/>
    </location>
</feature>
<feature type="transmembrane region" description="Helical" evidence="2">
    <location>
        <begin position="98"/>
        <end position="119"/>
    </location>
</feature>
<keyword evidence="2" id="KW-0812">Transmembrane</keyword>
<dbReference type="InterPro" id="IPR000620">
    <property type="entry name" value="EamA_dom"/>
</dbReference>
<proteinExistence type="predicted"/>
<evidence type="ECO:0000313" key="5">
    <source>
        <dbReference type="Proteomes" id="UP001629249"/>
    </source>
</evidence>
<feature type="transmembrane region" description="Helical" evidence="2">
    <location>
        <begin position="209"/>
        <end position="228"/>
    </location>
</feature>
<sequence>MRVGSDGKRGVLYAYSGVLVLSADTLLVRLVGPVDPLQIAFWRGVLMFAASVAACSCFARGKTLLANSIKQRLFWMASLCYGTASLFFVYALRLTDAASVLFIISAAPLFATLLSRVVLNERTPAATWLAMLVALGGIGLVQHGSINAVQTSGNAMALASALAMSAAFVVSRKSAANMALAPAAGGLLSACAVLPLLDRVGFVEASQWHYMGIEAAVVVPIAFGLIGWSTRFLAAPQLSLILLLETVLGPVWIWLVLGERPSAFCLIGGAVVLSALAFNISMLASRSSLAPRRRRAGGDTSHGVAIQAGGARQDCD</sequence>
<evidence type="ECO:0000259" key="3">
    <source>
        <dbReference type="Pfam" id="PF00892"/>
    </source>
</evidence>
<feature type="transmembrane region" description="Helical" evidence="2">
    <location>
        <begin position="126"/>
        <end position="146"/>
    </location>
</feature>
<dbReference type="Proteomes" id="UP001629249">
    <property type="component" value="Unassembled WGS sequence"/>
</dbReference>
<feature type="transmembrane region" description="Helical" evidence="2">
    <location>
        <begin position="240"/>
        <end position="257"/>
    </location>
</feature>
<keyword evidence="2" id="KW-1133">Transmembrane helix</keyword>
<dbReference type="InterPro" id="IPR037185">
    <property type="entry name" value="EmrE-like"/>
</dbReference>
<dbReference type="EMBL" id="JAQQFN010000029">
    <property type="protein sequence ID" value="MFL9887642.1"/>
    <property type="molecule type" value="Genomic_DNA"/>
</dbReference>
<evidence type="ECO:0000256" key="2">
    <source>
        <dbReference type="SAM" id="Phobius"/>
    </source>
</evidence>
<dbReference type="SUPFAM" id="SSF103481">
    <property type="entry name" value="Multidrug resistance efflux transporter EmrE"/>
    <property type="match status" value="2"/>
</dbReference>
<feature type="transmembrane region" description="Helical" evidence="2">
    <location>
        <begin position="178"/>
        <end position="197"/>
    </location>
</feature>
<reference evidence="4 5" key="1">
    <citation type="journal article" date="2024" name="Chem. Sci.">
        <title>Discovery of megapolipeptins by genome mining of a Burkholderiales bacteria collection.</title>
        <authorList>
            <person name="Paulo B.S."/>
            <person name="Recchia M.J.J."/>
            <person name="Lee S."/>
            <person name="Fergusson C.H."/>
            <person name="Romanowski S.B."/>
            <person name="Hernandez A."/>
            <person name="Krull N."/>
            <person name="Liu D.Y."/>
            <person name="Cavanagh H."/>
            <person name="Bos A."/>
            <person name="Gray C.A."/>
            <person name="Murphy B.T."/>
            <person name="Linington R.G."/>
            <person name="Eustaquio A.S."/>
        </authorList>
    </citation>
    <scope>NUCLEOTIDE SEQUENCE [LARGE SCALE GENOMIC DNA]</scope>
    <source>
        <strain evidence="4 5">RL16-012-BIC-B</strain>
    </source>
</reference>
<evidence type="ECO:0000313" key="4">
    <source>
        <dbReference type="EMBL" id="MFL9887642.1"/>
    </source>
</evidence>
<dbReference type="PANTHER" id="PTHR22911">
    <property type="entry name" value="ACYL-MALONYL CONDENSING ENZYME-RELATED"/>
    <property type="match status" value="1"/>
</dbReference>
<feature type="transmembrane region" description="Helical" evidence="2">
    <location>
        <begin position="152"/>
        <end position="171"/>
    </location>
</feature>
<keyword evidence="2" id="KW-0472">Membrane</keyword>
<feature type="transmembrane region" description="Helical" evidence="2">
    <location>
        <begin position="40"/>
        <end position="61"/>
    </location>
</feature>
<keyword evidence="5" id="KW-1185">Reference proteome</keyword>
<dbReference type="Gene3D" id="1.10.3730.20">
    <property type="match status" value="1"/>
</dbReference>
<dbReference type="RefSeq" id="WP_408335835.1">
    <property type="nucleotide sequence ID" value="NZ_JAQQFH010000061.1"/>
</dbReference>
<organism evidence="4 5">
    <name type="scientific">Paraburkholderia agricolaris</name>
    <dbReference type="NCBI Taxonomy" id="2152888"/>
    <lineage>
        <taxon>Bacteria</taxon>
        <taxon>Pseudomonadati</taxon>
        <taxon>Pseudomonadota</taxon>
        <taxon>Betaproteobacteria</taxon>
        <taxon>Burkholderiales</taxon>
        <taxon>Burkholderiaceae</taxon>
        <taxon>Paraburkholderia</taxon>
    </lineage>
</organism>
<feature type="region of interest" description="Disordered" evidence="1">
    <location>
        <begin position="293"/>
        <end position="316"/>
    </location>
</feature>
<evidence type="ECO:0000256" key="1">
    <source>
        <dbReference type="SAM" id="MobiDB-lite"/>
    </source>
</evidence>
<dbReference type="Pfam" id="PF00892">
    <property type="entry name" value="EamA"/>
    <property type="match status" value="1"/>
</dbReference>
<gene>
    <name evidence="4" type="ORF">PQR66_31760</name>
</gene>
<comment type="caution">
    <text evidence="4">The sequence shown here is derived from an EMBL/GenBank/DDBJ whole genome shotgun (WGS) entry which is preliminary data.</text>
</comment>
<accession>A0ABW8ZXI2</accession>
<feature type="transmembrane region" description="Helical" evidence="2">
    <location>
        <begin position="263"/>
        <end position="285"/>
    </location>
</feature>
<feature type="transmembrane region" description="Helical" evidence="2">
    <location>
        <begin position="73"/>
        <end position="92"/>
    </location>
</feature>
<protein>
    <submittedName>
        <fullName evidence="4">DMT family transporter</fullName>
    </submittedName>
</protein>
<feature type="transmembrane region" description="Helical" evidence="2">
    <location>
        <begin position="12"/>
        <end position="34"/>
    </location>
</feature>